<feature type="region of interest" description="Disordered" evidence="2">
    <location>
        <begin position="200"/>
        <end position="223"/>
    </location>
</feature>
<gene>
    <name evidence="4" type="ORF">HD597_002976</name>
</gene>
<evidence type="ECO:0000259" key="3">
    <source>
        <dbReference type="Pfam" id="PF03551"/>
    </source>
</evidence>
<dbReference type="SUPFAM" id="SSF46785">
    <property type="entry name" value="Winged helix' DNA-binding domain"/>
    <property type="match status" value="1"/>
</dbReference>
<keyword evidence="1" id="KW-0175">Coiled coil</keyword>
<dbReference type="Gene3D" id="1.10.10.10">
    <property type="entry name" value="Winged helix-like DNA-binding domain superfamily/Winged helix DNA-binding domain"/>
    <property type="match status" value="1"/>
</dbReference>
<keyword evidence="5" id="KW-1185">Reference proteome</keyword>
<dbReference type="Proteomes" id="UP001139648">
    <property type="component" value="Unassembled WGS sequence"/>
</dbReference>
<comment type="caution">
    <text evidence="4">The sequence shown here is derived from an EMBL/GenBank/DDBJ whole genome shotgun (WGS) entry which is preliminary data.</text>
</comment>
<dbReference type="InterPro" id="IPR052509">
    <property type="entry name" value="Metal_resp_DNA-bind_regulator"/>
</dbReference>
<organism evidence="4 5">
    <name type="scientific">Nonomuraea thailandensis</name>
    <dbReference type="NCBI Taxonomy" id="1188745"/>
    <lineage>
        <taxon>Bacteria</taxon>
        <taxon>Bacillati</taxon>
        <taxon>Actinomycetota</taxon>
        <taxon>Actinomycetes</taxon>
        <taxon>Streptosporangiales</taxon>
        <taxon>Streptosporangiaceae</taxon>
        <taxon>Nonomuraea</taxon>
    </lineage>
</organism>
<evidence type="ECO:0000313" key="4">
    <source>
        <dbReference type="EMBL" id="MCP2355956.1"/>
    </source>
</evidence>
<feature type="domain" description="Transcription regulator PadR N-terminal" evidence="3">
    <location>
        <begin position="15"/>
        <end position="89"/>
    </location>
</feature>
<name>A0A9X2GBI6_9ACTN</name>
<reference evidence="4" key="1">
    <citation type="submission" date="2022-06" db="EMBL/GenBank/DDBJ databases">
        <title>Sequencing the genomes of 1000 actinobacteria strains.</title>
        <authorList>
            <person name="Klenk H.-P."/>
        </authorList>
    </citation>
    <scope>NUCLEOTIDE SEQUENCE</scope>
    <source>
        <strain evidence="4">DSM 46694</strain>
    </source>
</reference>
<dbReference type="GO" id="GO:0003677">
    <property type="term" value="F:DNA binding"/>
    <property type="evidence" value="ECO:0007669"/>
    <property type="project" value="UniProtKB-KW"/>
</dbReference>
<dbReference type="EMBL" id="JAMZEB010000002">
    <property type="protein sequence ID" value="MCP2355956.1"/>
    <property type="molecule type" value="Genomic_DNA"/>
</dbReference>
<protein>
    <submittedName>
        <fullName evidence="4">DNA-binding PadR family transcriptional regulator</fullName>
    </submittedName>
</protein>
<feature type="compositionally biased region" description="Basic and acidic residues" evidence="2">
    <location>
        <begin position="207"/>
        <end position="223"/>
    </location>
</feature>
<proteinExistence type="predicted"/>
<evidence type="ECO:0000313" key="5">
    <source>
        <dbReference type="Proteomes" id="UP001139648"/>
    </source>
</evidence>
<keyword evidence="4" id="KW-0238">DNA-binding</keyword>
<dbReference type="PANTHER" id="PTHR33169">
    <property type="entry name" value="PADR-FAMILY TRANSCRIPTIONAL REGULATOR"/>
    <property type="match status" value="1"/>
</dbReference>
<sequence>MPRRRPVSNLLALAVLTVVDQRPMHPYEMASVLRSRGKDQDMPIKWGSLYTVVRNLEKHGLLEAVESARQGGRPERTVYRVTGAGRQEADDWTRELLSEPRREPSAFEAGLSVMAGLGPDEVAALLLRRLEVLEKQIEADRRALEGDRAEVPRLFLVESEYALAMREAQAAWVRSLLAELDGGTFPGLAEWQAYHRTGEMSPDVADLAERGRPADRRPEGEPP</sequence>
<feature type="coiled-coil region" evidence="1">
    <location>
        <begin position="123"/>
        <end position="150"/>
    </location>
</feature>
<accession>A0A9X2GBI6</accession>
<evidence type="ECO:0000256" key="1">
    <source>
        <dbReference type="SAM" id="Coils"/>
    </source>
</evidence>
<dbReference type="AlphaFoldDB" id="A0A9X2GBI6"/>
<dbReference type="PANTHER" id="PTHR33169:SF14">
    <property type="entry name" value="TRANSCRIPTIONAL REGULATOR RV3488"/>
    <property type="match status" value="1"/>
</dbReference>
<evidence type="ECO:0000256" key="2">
    <source>
        <dbReference type="SAM" id="MobiDB-lite"/>
    </source>
</evidence>
<dbReference type="Pfam" id="PF03551">
    <property type="entry name" value="PadR"/>
    <property type="match status" value="1"/>
</dbReference>
<dbReference type="InterPro" id="IPR005149">
    <property type="entry name" value="Tscrpt_reg_PadR_N"/>
</dbReference>
<dbReference type="RefSeq" id="WP_253742665.1">
    <property type="nucleotide sequence ID" value="NZ_BAABKA010000001.1"/>
</dbReference>
<dbReference type="InterPro" id="IPR036388">
    <property type="entry name" value="WH-like_DNA-bd_sf"/>
</dbReference>
<dbReference type="InterPro" id="IPR036390">
    <property type="entry name" value="WH_DNA-bd_sf"/>
</dbReference>